<evidence type="ECO:0000256" key="1">
    <source>
        <dbReference type="SAM" id="Phobius"/>
    </source>
</evidence>
<sequence>MGAGGRTAFLAGFGKTGMKTLSIVSMGMAATVLAGCVAIRHRDLVAPQIGGTVTRAGVPVAGVRVQLADVLDDAGIPVTDAQKDEAVTDAQGHFTVGPLYRVTKRKVSTSLLGVNQHTVPWGLRLSTDGRAWTAGWLSDPTMLGVVPAAPVSALCDLSVESKTSVIDGDIEIMGKGPCILQLIEKKK</sequence>
<gene>
    <name evidence="2" type="ORF">ABQJ54_15965</name>
</gene>
<evidence type="ECO:0000313" key="3">
    <source>
        <dbReference type="Proteomes" id="UP001556220"/>
    </source>
</evidence>
<protein>
    <recommendedName>
        <fullName evidence="4">Carboxypeptidase regulatory-like domain-containing protein</fullName>
    </recommendedName>
</protein>
<reference evidence="2 3" key="1">
    <citation type="submission" date="2024-06" db="EMBL/GenBank/DDBJ databases">
        <authorList>
            <person name="Woo H."/>
        </authorList>
    </citation>
    <scope>NUCLEOTIDE SEQUENCE [LARGE SCALE GENOMIC DNA]</scope>
    <source>
        <strain evidence="2 3">Si-c</strain>
    </source>
</reference>
<organism evidence="2 3">
    <name type="scientific">Rhodanobacter lycopersici</name>
    <dbReference type="NCBI Taxonomy" id="3162487"/>
    <lineage>
        <taxon>Bacteria</taxon>
        <taxon>Pseudomonadati</taxon>
        <taxon>Pseudomonadota</taxon>
        <taxon>Gammaproteobacteria</taxon>
        <taxon>Lysobacterales</taxon>
        <taxon>Rhodanobacteraceae</taxon>
        <taxon>Rhodanobacter</taxon>
    </lineage>
</organism>
<dbReference type="RefSeq" id="WP_367855302.1">
    <property type="nucleotide sequence ID" value="NZ_JBFOHK010000004.1"/>
</dbReference>
<keyword evidence="3" id="KW-1185">Reference proteome</keyword>
<comment type="caution">
    <text evidence="2">The sequence shown here is derived from an EMBL/GenBank/DDBJ whole genome shotgun (WGS) entry which is preliminary data.</text>
</comment>
<feature type="transmembrane region" description="Helical" evidence="1">
    <location>
        <begin position="20"/>
        <end position="39"/>
    </location>
</feature>
<evidence type="ECO:0000313" key="2">
    <source>
        <dbReference type="EMBL" id="MEW9573253.1"/>
    </source>
</evidence>
<dbReference type="EMBL" id="JBFOHK010000004">
    <property type="protein sequence ID" value="MEW9573253.1"/>
    <property type="molecule type" value="Genomic_DNA"/>
</dbReference>
<keyword evidence="1" id="KW-0472">Membrane</keyword>
<proteinExistence type="predicted"/>
<keyword evidence="1" id="KW-1133">Transmembrane helix</keyword>
<keyword evidence="1" id="KW-0812">Transmembrane</keyword>
<accession>A0ABV3QHC9</accession>
<name>A0ABV3QHC9_9GAMM</name>
<dbReference type="Proteomes" id="UP001556220">
    <property type="component" value="Unassembled WGS sequence"/>
</dbReference>
<evidence type="ECO:0008006" key="4">
    <source>
        <dbReference type="Google" id="ProtNLM"/>
    </source>
</evidence>